<dbReference type="Pfam" id="PF05046">
    <property type="entry name" value="Img2"/>
    <property type="match status" value="1"/>
</dbReference>
<protein>
    <recommendedName>
        <fullName evidence="6">Large ribosomal subunit protein mL49</fullName>
    </recommendedName>
</protein>
<evidence type="ECO:0000256" key="6">
    <source>
        <dbReference type="ARBA" id="ARBA00035191"/>
    </source>
</evidence>
<evidence type="ECO:0000313" key="7">
    <source>
        <dbReference type="EMBL" id="RKU43084.1"/>
    </source>
</evidence>
<reference evidence="7 8" key="1">
    <citation type="submission" date="2018-08" db="EMBL/GenBank/DDBJ databases">
        <title>Draft genome of the lignicolous fungus Coniochaeta pulveracea.</title>
        <authorList>
            <person name="Borstlap C.J."/>
            <person name="De Witt R.N."/>
            <person name="Botha A."/>
            <person name="Volschenk H."/>
        </authorList>
    </citation>
    <scope>NUCLEOTIDE SEQUENCE [LARGE SCALE GENOMIC DNA]</scope>
    <source>
        <strain evidence="7 8">CAB683</strain>
    </source>
</reference>
<gene>
    <name evidence="7" type="ORF">DL546_002589</name>
</gene>
<keyword evidence="8" id="KW-1185">Reference proteome</keyword>
<dbReference type="GO" id="GO:0006412">
    <property type="term" value="P:translation"/>
    <property type="evidence" value="ECO:0007669"/>
    <property type="project" value="InterPro"/>
</dbReference>
<dbReference type="AlphaFoldDB" id="A0A420Y5B9"/>
<proteinExistence type="inferred from homology"/>
<evidence type="ECO:0000256" key="3">
    <source>
        <dbReference type="ARBA" id="ARBA00022980"/>
    </source>
</evidence>
<dbReference type="Gene3D" id="3.30.780.10">
    <property type="entry name" value="SUI1-like domain"/>
    <property type="match status" value="1"/>
</dbReference>
<dbReference type="EMBL" id="QVQW01000047">
    <property type="protein sequence ID" value="RKU43084.1"/>
    <property type="molecule type" value="Genomic_DNA"/>
</dbReference>
<keyword evidence="4" id="KW-0496">Mitochondrion</keyword>
<comment type="similarity">
    <text evidence="2">Belongs to the mitochondrion-specific ribosomal protein mL49 family.</text>
</comment>
<name>A0A420Y5B9_9PEZI</name>
<dbReference type="STRING" id="177199.A0A420Y5B9"/>
<dbReference type="GO" id="GO:0005762">
    <property type="term" value="C:mitochondrial large ribosomal subunit"/>
    <property type="evidence" value="ECO:0007669"/>
    <property type="project" value="TreeGrafter"/>
</dbReference>
<keyword evidence="5" id="KW-0687">Ribonucleoprotein</keyword>
<evidence type="ECO:0000256" key="5">
    <source>
        <dbReference type="ARBA" id="ARBA00023274"/>
    </source>
</evidence>
<dbReference type="InterPro" id="IPR007740">
    <property type="entry name" value="Ribosomal_mL49"/>
</dbReference>
<keyword evidence="3" id="KW-0689">Ribosomal protein</keyword>
<comment type="subcellular location">
    <subcellularLocation>
        <location evidence="1">Mitochondrion</location>
    </subcellularLocation>
</comment>
<dbReference type="GO" id="GO:0003735">
    <property type="term" value="F:structural constituent of ribosome"/>
    <property type="evidence" value="ECO:0007669"/>
    <property type="project" value="InterPro"/>
</dbReference>
<evidence type="ECO:0000256" key="4">
    <source>
        <dbReference type="ARBA" id="ARBA00023128"/>
    </source>
</evidence>
<dbReference type="Proteomes" id="UP000275385">
    <property type="component" value="Unassembled WGS sequence"/>
</dbReference>
<comment type="caution">
    <text evidence="7">The sequence shown here is derived from an EMBL/GenBank/DDBJ whole genome shotgun (WGS) entry which is preliminary data.</text>
</comment>
<dbReference type="PANTHER" id="PTHR13477">
    <property type="entry name" value="MITOCHONDRIAL 39S RIBOSOMAL PROTEIN L49"/>
    <property type="match status" value="1"/>
</dbReference>
<organism evidence="7 8">
    <name type="scientific">Coniochaeta pulveracea</name>
    <dbReference type="NCBI Taxonomy" id="177199"/>
    <lineage>
        <taxon>Eukaryota</taxon>
        <taxon>Fungi</taxon>
        <taxon>Dikarya</taxon>
        <taxon>Ascomycota</taxon>
        <taxon>Pezizomycotina</taxon>
        <taxon>Sordariomycetes</taxon>
        <taxon>Sordariomycetidae</taxon>
        <taxon>Coniochaetales</taxon>
        <taxon>Coniochaetaceae</taxon>
        <taxon>Coniochaeta</taxon>
    </lineage>
</organism>
<evidence type="ECO:0000256" key="1">
    <source>
        <dbReference type="ARBA" id="ARBA00004173"/>
    </source>
</evidence>
<dbReference type="PANTHER" id="PTHR13477:SF0">
    <property type="entry name" value="LARGE RIBOSOMAL SUBUNIT PROTEIN ML49"/>
    <property type="match status" value="1"/>
</dbReference>
<evidence type="ECO:0000256" key="2">
    <source>
        <dbReference type="ARBA" id="ARBA00005677"/>
    </source>
</evidence>
<accession>A0A420Y5B9</accession>
<evidence type="ECO:0000313" key="8">
    <source>
        <dbReference type="Proteomes" id="UP000275385"/>
    </source>
</evidence>
<dbReference type="OrthoDB" id="19439at2759"/>
<sequence length="152" mass="16699">MHLQTMLPRAAAPARILLQRAAPTYNLLRSAPFCRRISTETTQSAPAVTPSPAASQTVTIPASSSFASRPAYLVSRTPSKQLPVYQRAKRGGNMKFTLVKKIEGDVRGLKSQLKADLGLEDKKIRINHVTGHIEISGYHKDDVVNLLTKYGF</sequence>